<dbReference type="PANTHER" id="PTHR30055">
    <property type="entry name" value="HTH-TYPE TRANSCRIPTIONAL REGULATOR RUTR"/>
    <property type="match status" value="1"/>
</dbReference>
<dbReference type="InterPro" id="IPR050109">
    <property type="entry name" value="HTH-type_TetR-like_transc_reg"/>
</dbReference>
<feature type="DNA-binding region" description="H-T-H motif" evidence="2">
    <location>
        <begin position="25"/>
        <end position="44"/>
    </location>
</feature>
<dbReference type="GO" id="GO:0000976">
    <property type="term" value="F:transcription cis-regulatory region binding"/>
    <property type="evidence" value="ECO:0007669"/>
    <property type="project" value="TreeGrafter"/>
</dbReference>
<dbReference type="InterPro" id="IPR001647">
    <property type="entry name" value="HTH_TetR"/>
</dbReference>
<keyword evidence="1 2" id="KW-0238">DNA-binding</keyword>
<dbReference type="EMBL" id="LMWS01000009">
    <property type="protein sequence ID" value="KUN39832.1"/>
    <property type="molecule type" value="Genomic_DNA"/>
</dbReference>
<comment type="caution">
    <text evidence="4">The sequence shown here is derived from an EMBL/GenBank/DDBJ whole genome shotgun (WGS) entry which is preliminary data.</text>
</comment>
<dbReference type="Pfam" id="PF17920">
    <property type="entry name" value="TetR_C_16"/>
    <property type="match status" value="1"/>
</dbReference>
<accession>A0A101R185</accession>
<evidence type="ECO:0000313" key="4">
    <source>
        <dbReference type="EMBL" id="KUN39832.1"/>
    </source>
</evidence>
<protein>
    <recommendedName>
        <fullName evidence="3">HTH tetR-type domain-containing protein</fullName>
    </recommendedName>
</protein>
<dbReference type="SUPFAM" id="SSF46689">
    <property type="entry name" value="Homeodomain-like"/>
    <property type="match status" value="1"/>
</dbReference>
<keyword evidence="5" id="KW-1185">Reference proteome</keyword>
<dbReference type="PANTHER" id="PTHR30055:SF235">
    <property type="entry name" value="TRANSCRIPTIONAL REGULATORY PROTEIN"/>
    <property type="match status" value="1"/>
</dbReference>
<dbReference type="GeneID" id="91424470"/>
<evidence type="ECO:0000256" key="2">
    <source>
        <dbReference type="PROSITE-ProRule" id="PRU00335"/>
    </source>
</evidence>
<dbReference type="AlphaFoldDB" id="A0A101R185"/>
<dbReference type="InterPro" id="IPR009057">
    <property type="entry name" value="Homeodomain-like_sf"/>
</dbReference>
<gene>
    <name evidence="4" type="ORF">AQJ30_07600</name>
</gene>
<dbReference type="Pfam" id="PF00440">
    <property type="entry name" value="TetR_N"/>
    <property type="match status" value="1"/>
</dbReference>
<dbReference type="Gene3D" id="1.10.10.60">
    <property type="entry name" value="Homeodomain-like"/>
    <property type="match status" value="1"/>
</dbReference>
<dbReference type="InterPro" id="IPR041678">
    <property type="entry name" value="TetR_C_16"/>
</dbReference>
<dbReference type="SUPFAM" id="SSF48498">
    <property type="entry name" value="Tetracyclin repressor-like, C-terminal domain"/>
    <property type="match status" value="1"/>
</dbReference>
<dbReference type="PRINTS" id="PR00455">
    <property type="entry name" value="HTHTETR"/>
</dbReference>
<dbReference type="InterPro" id="IPR036271">
    <property type="entry name" value="Tet_transcr_reg_TetR-rel_C_sf"/>
</dbReference>
<dbReference type="Gene3D" id="1.10.357.10">
    <property type="entry name" value="Tetracycline Repressor, domain 2"/>
    <property type="match status" value="1"/>
</dbReference>
<evidence type="ECO:0000259" key="3">
    <source>
        <dbReference type="PROSITE" id="PS50977"/>
    </source>
</evidence>
<proteinExistence type="predicted"/>
<evidence type="ECO:0000256" key="1">
    <source>
        <dbReference type="ARBA" id="ARBA00023125"/>
    </source>
</evidence>
<dbReference type="STRING" id="68231.AQJ30_07600"/>
<dbReference type="Proteomes" id="UP000053271">
    <property type="component" value="Unassembled WGS sequence"/>
</dbReference>
<dbReference type="RefSeq" id="WP_067230197.1">
    <property type="nucleotide sequence ID" value="NZ_KQ948550.1"/>
</dbReference>
<dbReference type="GO" id="GO:0003700">
    <property type="term" value="F:DNA-binding transcription factor activity"/>
    <property type="evidence" value="ECO:0007669"/>
    <property type="project" value="TreeGrafter"/>
</dbReference>
<dbReference type="PROSITE" id="PS50977">
    <property type="entry name" value="HTH_TETR_2"/>
    <property type="match status" value="1"/>
</dbReference>
<feature type="domain" description="HTH tetR-type" evidence="3">
    <location>
        <begin position="2"/>
        <end position="62"/>
    </location>
</feature>
<sequence>MSDTRQAIMRSAADLFAELGYRNTSIRAIAADAGCDPALVPHYFDSKEALFSAVVADTVRPAEVLREALRRGDAGAAEWLLRHAVADWEDPVQGRRILGVLRSVLDLPVARERMSRALLPRDVADSGPDEVRVWLVSSLFIGVMTSRHMGLLDETLFKEGGEAAVDALAPVVGALLGADGPDA</sequence>
<evidence type="ECO:0000313" key="5">
    <source>
        <dbReference type="Proteomes" id="UP000053271"/>
    </source>
</evidence>
<organism evidence="4 5">
    <name type="scientific">Streptomyces longwoodensis</name>
    <dbReference type="NCBI Taxonomy" id="68231"/>
    <lineage>
        <taxon>Bacteria</taxon>
        <taxon>Bacillati</taxon>
        <taxon>Actinomycetota</taxon>
        <taxon>Actinomycetes</taxon>
        <taxon>Kitasatosporales</taxon>
        <taxon>Streptomycetaceae</taxon>
        <taxon>Streptomyces</taxon>
    </lineage>
</organism>
<reference evidence="4 5" key="1">
    <citation type="submission" date="2015-10" db="EMBL/GenBank/DDBJ databases">
        <title>Draft genome sequence of Streptomyces longwoodensis DSM 41677, type strain for the species Streptomyces longwoodensis.</title>
        <authorList>
            <person name="Ruckert C."/>
            <person name="Winkler A."/>
            <person name="Kalinowski J."/>
            <person name="Kampfer P."/>
            <person name="Glaeser S."/>
        </authorList>
    </citation>
    <scope>NUCLEOTIDE SEQUENCE [LARGE SCALE GENOMIC DNA]</scope>
    <source>
        <strain evidence="4 5">DSM 41677</strain>
    </source>
</reference>
<name>A0A101R185_9ACTN</name>